<dbReference type="Proteomes" id="UP000006647">
    <property type="component" value="Chromosome"/>
</dbReference>
<dbReference type="KEGG" id="mfl:Mfl664"/>
<feature type="transmembrane region" description="Helical" evidence="5">
    <location>
        <begin position="43"/>
        <end position="61"/>
    </location>
</feature>
<keyword evidence="4 5" id="KW-0472">Membrane</keyword>
<feature type="transmembrane region" description="Helical" evidence="5">
    <location>
        <begin position="324"/>
        <end position="349"/>
    </location>
</feature>
<gene>
    <name evidence="6" type="ordered locus">Mfl664</name>
</gene>
<evidence type="ECO:0000256" key="1">
    <source>
        <dbReference type="ARBA" id="ARBA00004141"/>
    </source>
</evidence>
<dbReference type="eggNOG" id="COG0531">
    <property type="taxonomic scope" value="Bacteria"/>
</dbReference>
<feature type="transmembrane region" description="Helical" evidence="5">
    <location>
        <begin position="194"/>
        <end position="215"/>
    </location>
</feature>
<evidence type="ECO:0000256" key="4">
    <source>
        <dbReference type="ARBA" id="ARBA00023136"/>
    </source>
</evidence>
<feature type="transmembrane region" description="Helical" evidence="5">
    <location>
        <begin position="471"/>
        <end position="495"/>
    </location>
</feature>
<sequence>MCLFTWTCFASIFLIYFFITNLKKKEKKSMFKKRDKSSKVYEFWYLFLLIVGICIGSGIYVKNQELISQTKSPWIATVLWLTIGLVCVISIVVFMEIAKSTEKEGNGTVSNWCKLFINRKFASFVSVLYTTIYMPAYQSIFVSLTIAYFFAFTGITPDPKALLSVYILVGVSLFVLFAFVNVYSANISRKMQFFAMFIKFIPLIIAFFAGFLIAILGSNPKGNGMGMDSGTDLLFMNFLGGMGAILFSFDGYIFTANTQKSAKNKEVVPIAIISGLIFITMFYVLMAISLFLGGDGSVETVLIQVFSGFSEHPSDTSIKAASTVVYLIMFLICLLNINMFTHFGTSNLLSDHNMKLTYLRKGGNGFKKSAFTQMAISVTFYVALILVGGLSSHGKWAGMSTNVNINFFDPETQKVIYIAYLTSPMFYVGIMSSVCVVLIFIVISMLMIAAMWNRKTQKVKVSKVKFFWPSAIISTTLFLFFTICGLIVFLAPQLIDSSDMNWKTNGGMMFTIIFIVTLLATIVIWLLQERMFKINPFENGFEGEIDKDMKVNNWMAAKEAQELREINNETKTKIKST</sequence>
<protein>
    <submittedName>
        <fullName evidence="6">Putrescine/ornithine APC transporter</fullName>
    </submittedName>
</protein>
<dbReference type="EMBL" id="AE017263">
    <property type="protein sequence ID" value="AAT76020.1"/>
    <property type="molecule type" value="Genomic_DNA"/>
</dbReference>
<evidence type="ECO:0000256" key="5">
    <source>
        <dbReference type="SAM" id="Phobius"/>
    </source>
</evidence>
<dbReference type="PATRIC" id="fig|265311.5.peg.666"/>
<dbReference type="AlphaFoldDB" id="Q6F0F3"/>
<dbReference type="GO" id="GO:0015179">
    <property type="term" value="F:L-amino acid transmembrane transporter activity"/>
    <property type="evidence" value="ECO:0007669"/>
    <property type="project" value="TreeGrafter"/>
</dbReference>
<evidence type="ECO:0000256" key="3">
    <source>
        <dbReference type="ARBA" id="ARBA00022989"/>
    </source>
</evidence>
<dbReference type="InterPro" id="IPR002293">
    <property type="entry name" value="AA/rel_permease1"/>
</dbReference>
<keyword evidence="7" id="KW-1185">Reference proteome</keyword>
<dbReference type="STRING" id="265311.Mfl664"/>
<dbReference type="GO" id="GO:0016020">
    <property type="term" value="C:membrane"/>
    <property type="evidence" value="ECO:0007669"/>
    <property type="project" value="UniProtKB-SubCell"/>
</dbReference>
<comment type="subcellular location">
    <subcellularLocation>
        <location evidence="1">Membrane</location>
        <topology evidence="1">Multi-pass membrane protein</topology>
    </subcellularLocation>
</comment>
<reference evidence="6 7" key="1">
    <citation type="submission" date="2004-06" db="EMBL/GenBank/DDBJ databases">
        <authorList>
            <person name="Birren B.W."/>
            <person name="Stange-Thomann N."/>
            <person name="Hafez N."/>
            <person name="DeCaprio D."/>
            <person name="Fisher S."/>
            <person name="Butler J."/>
            <person name="Elkins T."/>
            <person name="Kodira C.D."/>
            <person name="Major J."/>
            <person name="Wang S."/>
            <person name="Nicol R."/>
            <person name="Nusbaum C."/>
        </authorList>
    </citation>
    <scope>NUCLEOTIDE SEQUENCE [LARGE SCALE GENOMIC DNA]</scope>
    <source>
        <strain evidence="7">ATCC 33453 / NBRC 100688 / NCTC 11704 / L1</strain>
    </source>
</reference>
<feature type="transmembrane region" description="Helical" evidence="5">
    <location>
        <begin position="267"/>
        <end position="292"/>
    </location>
</feature>
<dbReference type="EnsemblBacteria" id="AAT76020">
    <property type="protein sequence ID" value="AAT76020"/>
    <property type="gene ID" value="Mfl664"/>
</dbReference>
<dbReference type="PANTHER" id="PTHR11785">
    <property type="entry name" value="AMINO ACID TRANSPORTER"/>
    <property type="match status" value="1"/>
</dbReference>
<name>Q6F0F3_MESFL</name>
<organism evidence="6 7">
    <name type="scientific">Mesoplasma florum (strain ATCC 33453 / NBRC 100688 / NCTC 11704 / L1)</name>
    <name type="common">Acholeplasma florum</name>
    <dbReference type="NCBI Taxonomy" id="265311"/>
    <lineage>
        <taxon>Bacteria</taxon>
        <taxon>Bacillati</taxon>
        <taxon>Mycoplasmatota</taxon>
        <taxon>Mollicutes</taxon>
        <taxon>Entomoplasmatales</taxon>
        <taxon>Entomoplasmataceae</taxon>
        <taxon>Mesoplasma</taxon>
    </lineage>
</organism>
<accession>Q6F0F3</accession>
<feature type="transmembrane region" description="Helical" evidence="5">
    <location>
        <begin position="235"/>
        <end position="255"/>
    </location>
</feature>
<proteinExistence type="predicted"/>
<evidence type="ECO:0000313" key="7">
    <source>
        <dbReference type="Proteomes" id="UP000006647"/>
    </source>
</evidence>
<feature type="transmembrane region" description="Helical" evidence="5">
    <location>
        <begin position="425"/>
        <end position="450"/>
    </location>
</feature>
<keyword evidence="2 5" id="KW-0812">Transmembrane</keyword>
<dbReference type="HOGENOM" id="CLU_039826_0_0_14"/>
<evidence type="ECO:0000256" key="2">
    <source>
        <dbReference type="ARBA" id="ARBA00022692"/>
    </source>
</evidence>
<feature type="transmembrane region" description="Helical" evidence="5">
    <location>
        <begin position="370"/>
        <end position="390"/>
    </location>
</feature>
<dbReference type="InterPro" id="IPR050598">
    <property type="entry name" value="AminoAcid_Transporter"/>
</dbReference>
<dbReference type="PaxDb" id="265311-Mfl664"/>
<keyword evidence="3 5" id="KW-1133">Transmembrane helix</keyword>
<feature type="transmembrane region" description="Helical" evidence="5">
    <location>
        <begin position="163"/>
        <end position="182"/>
    </location>
</feature>
<dbReference type="PANTHER" id="PTHR11785:SF512">
    <property type="entry name" value="SOBREMESA, ISOFORM B"/>
    <property type="match status" value="1"/>
</dbReference>
<feature type="transmembrane region" description="Helical" evidence="5">
    <location>
        <begin position="6"/>
        <end position="22"/>
    </location>
</feature>
<dbReference type="OrthoDB" id="392043at2"/>
<dbReference type="PIRSF" id="PIRSF006060">
    <property type="entry name" value="AA_transporter"/>
    <property type="match status" value="1"/>
</dbReference>
<feature type="transmembrane region" description="Helical" evidence="5">
    <location>
        <begin position="507"/>
        <end position="527"/>
    </location>
</feature>
<evidence type="ECO:0000313" key="6">
    <source>
        <dbReference type="EMBL" id="AAT76020.1"/>
    </source>
</evidence>
<dbReference type="Pfam" id="PF13520">
    <property type="entry name" value="AA_permease_2"/>
    <property type="match status" value="1"/>
</dbReference>
<feature type="transmembrane region" description="Helical" evidence="5">
    <location>
        <begin position="73"/>
        <end position="94"/>
    </location>
</feature>
<dbReference type="Gene3D" id="1.20.1740.10">
    <property type="entry name" value="Amino acid/polyamine transporter I"/>
    <property type="match status" value="1"/>
</dbReference>
<feature type="transmembrane region" description="Helical" evidence="5">
    <location>
        <begin position="124"/>
        <end position="151"/>
    </location>
</feature>